<evidence type="ECO:0000313" key="1">
    <source>
        <dbReference type="EMBL" id="KAK1939900.1"/>
    </source>
</evidence>
<dbReference type="Proteomes" id="UP001259832">
    <property type="component" value="Unassembled WGS sequence"/>
</dbReference>
<proteinExistence type="predicted"/>
<organism evidence="1 2">
    <name type="scientific">Phytophthora citrophthora</name>
    <dbReference type="NCBI Taxonomy" id="4793"/>
    <lineage>
        <taxon>Eukaryota</taxon>
        <taxon>Sar</taxon>
        <taxon>Stramenopiles</taxon>
        <taxon>Oomycota</taxon>
        <taxon>Peronosporomycetes</taxon>
        <taxon>Peronosporales</taxon>
        <taxon>Peronosporaceae</taxon>
        <taxon>Phytophthora</taxon>
    </lineage>
</organism>
<evidence type="ECO:0000313" key="2">
    <source>
        <dbReference type="Proteomes" id="UP001259832"/>
    </source>
</evidence>
<dbReference type="AlphaFoldDB" id="A0AAD9GK23"/>
<protein>
    <submittedName>
        <fullName evidence="1">Uncharacterized protein</fullName>
    </submittedName>
</protein>
<sequence length="65" mass="7551">MRRHDLATRHSGRNSIARSISMLRFEDHMALFKKVDAIHAFVLKHEWLNVSIPDNDCPFGFDVSL</sequence>
<reference evidence="1" key="1">
    <citation type="submission" date="2023-08" db="EMBL/GenBank/DDBJ databases">
        <title>Reference Genome Resource for the Citrus Pathogen Phytophthora citrophthora.</title>
        <authorList>
            <person name="Moller H."/>
            <person name="Coetzee B."/>
            <person name="Rose L.J."/>
            <person name="Van Niekerk J.M."/>
        </authorList>
    </citation>
    <scope>NUCLEOTIDE SEQUENCE</scope>
    <source>
        <strain evidence="1">STE-U-9442</strain>
    </source>
</reference>
<dbReference type="EMBL" id="JASMQC010000015">
    <property type="protein sequence ID" value="KAK1939900.1"/>
    <property type="molecule type" value="Genomic_DNA"/>
</dbReference>
<comment type="caution">
    <text evidence="1">The sequence shown here is derived from an EMBL/GenBank/DDBJ whole genome shotgun (WGS) entry which is preliminary data.</text>
</comment>
<accession>A0AAD9GK23</accession>
<gene>
    <name evidence="1" type="ORF">P3T76_008223</name>
</gene>
<keyword evidence="2" id="KW-1185">Reference proteome</keyword>
<name>A0AAD9GK23_9STRA</name>